<comment type="caution">
    <text evidence="2">The sequence shown here is derived from an EMBL/GenBank/DDBJ whole genome shotgun (WGS) entry which is preliminary data.</text>
</comment>
<feature type="compositionally biased region" description="Low complexity" evidence="1">
    <location>
        <begin position="492"/>
        <end position="508"/>
    </location>
</feature>
<evidence type="ECO:0000313" key="3">
    <source>
        <dbReference type="Proteomes" id="UP001174136"/>
    </source>
</evidence>
<feature type="region of interest" description="Disordered" evidence="1">
    <location>
        <begin position="412"/>
        <end position="441"/>
    </location>
</feature>
<dbReference type="Proteomes" id="UP001174136">
    <property type="component" value="Unassembled WGS sequence"/>
</dbReference>
<dbReference type="PANTHER" id="PTHR47773:SF1">
    <property type="entry name" value="C2H2-TYPE DOMAIN-CONTAINING PROTEIN"/>
    <property type="match status" value="1"/>
</dbReference>
<dbReference type="EMBL" id="JAOPHQ010004564">
    <property type="protein sequence ID" value="KAK0138894.1"/>
    <property type="molecule type" value="Genomic_DNA"/>
</dbReference>
<reference evidence="2" key="1">
    <citation type="journal article" date="2023" name="Front. Mar. Sci.">
        <title>A new Merluccius polli reference genome to investigate the effects of global change in West African waters.</title>
        <authorList>
            <person name="Mateo J.L."/>
            <person name="Blanco-Fernandez C."/>
            <person name="Garcia-Vazquez E."/>
            <person name="Machado-Schiaffino G."/>
        </authorList>
    </citation>
    <scope>NUCLEOTIDE SEQUENCE</scope>
    <source>
        <strain evidence="2">C29</strain>
        <tissue evidence="2">Fin</tissue>
    </source>
</reference>
<feature type="region of interest" description="Disordered" evidence="1">
    <location>
        <begin position="820"/>
        <end position="840"/>
    </location>
</feature>
<protein>
    <submittedName>
        <fullName evidence="2">Uncharacterized protein</fullName>
    </submittedName>
</protein>
<feature type="compositionally biased region" description="Low complexity" evidence="1">
    <location>
        <begin position="825"/>
        <end position="838"/>
    </location>
</feature>
<evidence type="ECO:0000256" key="1">
    <source>
        <dbReference type="SAM" id="MobiDB-lite"/>
    </source>
</evidence>
<sequence>MTSFYITKKLAGIGKGTAFWMTSVGNEIGQILISVLTAMLVLYVDCHCCVEAGQSKLQARFGQWPDLIIRLDIWHFMRRMSAGCTTDAHPLYATFMSCRFACIFEWDPEDIALLRRAVTEQLRQEGVRVISDGLVDKRITKKDLAFYCRRRTCGEDSTFRLIDQLLQELMGDKGRDLLGVPLLDRVRMEHIWRVQQRHVKCIQDVPGIPLYTETGTTTRGGIVLTRYRCARGSTSLESFHLHLQRFVPGTSANSLNFQLYLLEGLSRWNQDRAAASVTSQPSALLTYAGDVVQSINTNSLKVFGQRYVSFQPPAKYTGELIGVDYLLRQTGQPLQEVSPDSEDTENLMEDLVEEEDEGFQEEDTLDPTVSGASYTTVQRVAHSPPATLQSSSLFSPPASSLFSPPASSLFSPPASSLVSPPASSLSSHPASSLSSHPASSLVSHPASSLVSPLASSLVSHPASSLVSHPASSLSSHPASSLVSHPASSLISHPASSLSSHPASPQSSLNPHLVSQVPPRRCQTYTIAPINLLIDDKLYVNQAVDEHGMPGMDRVDSLAEYLAELRTQTSMTLSNQQVSTFTALWQDLLDFDKQRVVFAARHQQKLNTGRFRSPKKRAEFTPGVDSLKRSALASTAPLAQWPDCCRVVEAVFVRLCDVHKHPKKIGKTVSLTRWSLVLQDYRRIRYLILNNGAVMRDTSLQLVEVNQNTLKQWHNCKVKYQDERLVLQGINLPCRIPVAVEVLPPATVRPAVAPQQPGDKHTYSLPQGTAGQAITKRKFTVVPSNAAAAVPPKRQLLAKPPTLSPAQLFVCVPTPTQHYVSQVPGTTPSPATTSAPSAPQRKYVKKVQANICRKCGQYRTAETGHSQYKGTVYCPSSETVSKDRTDNTEYRDNYDHAIRYLLNFQEQVCLK</sequence>
<accession>A0AA47MEZ6</accession>
<dbReference type="PANTHER" id="PTHR47773">
    <property type="entry name" value="SI:DKEY-9I5.2-RELATED"/>
    <property type="match status" value="1"/>
</dbReference>
<name>A0AA47MEZ6_MERPO</name>
<feature type="region of interest" description="Disordered" evidence="1">
    <location>
        <begin position="492"/>
        <end position="514"/>
    </location>
</feature>
<organism evidence="2 3">
    <name type="scientific">Merluccius polli</name>
    <name type="common">Benguela hake</name>
    <name type="synonym">Merluccius cadenati</name>
    <dbReference type="NCBI Taxonomy" id="89951"/>
    <lineage>
        <taxon>Eukaryota</taxon>
        <taxon>Metazoa</taxon>
        <taxon>Chordata</taxon>
        <taxon>Craniata</taxon>
        <taxon>Vertebrata</taxon>
        <taxon>Euteleostomi</taxon>
        <taxon>Actinopterygii</taxon>
        <taxon>Neopterygii</taxon>
        <taxon>Teleostei</taxon>
        <taxon>Neoteleostei</taxon>
        <taxon>Acanthomorphata</taxon>
        <taxon>Zeiogadaria</taxon>
        <taxon>Gadariae</taxon>
        <taxon>Gadiformes</taxon>
        <taxon>Gadoidei</taxon>
        <taxon>Merlucciidae</taxon>
        <taxon>Merluccius</taxon>
    </lineage>
</organism>
<dbReference type="AlphaFoldDB" id="A0AA47MEZ6"/>
<gene>
    <name evidence="2" type="ORF">N1851_024567</name>
</gene>
<evidence type="ECO:0000313" key="2">
    <source>
        <dbReference type="EMBL" id="KAK0138894.1"/>
    </source>
</evidence>
<keyword evidence="3" id="KW-1185">Reference proteome</keyword>
<proteinExistence type="predicted"/>